<proteinExistence type="predicted"/>
<dbReference type="AlphaFoldDB" id="A0AAV3R6Z9"/>
<gene>
    <name evidence="1" type="ORF">LIER_43921</name>
</gene>
<dbReference type="PANTHER" id="PTHR45786:SF74">
    <property type="entry name" value="ATP-DEPENDENT DNA HELICASE"/>
    <property type="match status" value="1"/>
</dbReference>
<dbReference type="Proteomes" id="UP001454036">
    <property type="component" value="Unassembled WGS sequence"/>
</dbReference>
<evidence type="ECO:0000313" key="1">
    <source>
        <dbReference type="EMBL" id="GAA0172154.1"/>
    </source>
</evidence>
<dbReference type="PANTHER" id="PTHR45786">
    <property type="entry name" value="DNA BINDING PROTEIN-LIKE"/>
    <property type="match status" value="1"/>
</dbReference>
<reference evidence="1 2" key="1">
    <citation type="submission" date="2024-01" db="EMBL/GenBank/DDBJ databases">
        <title>The complete chloroplast genome sequence of Lithospermum erythrorhizon: insights into the phylogenetic relationship among Boraginaceae species and the maternal lineages of purple gromwells.</title>
        <authorList>
            <person name="Okada T."/>
            <person name="Watanabe K."/>
        </authorList>
    </citation>
    <scope>NUCLEOTIDE SEQUENCE [LARGE SCALE GENOMIC DNA]</scope>
</reference>
<accession>A0AAV3R6Z9</accession>
<sequence length="200" mass="23161">MTIIRPKVPPCKYYGAYRFYKGTNKICCSKGEIRLAESELHPYLVSLITDTDAKSKEFQNMIKTYNNHFPFTSIGISCDEKYQRRDHGIYTVRVLDQVHHYLNDLLPQDAAKKMKGVQFYFYDSEHQISNRISAMPKLDASIVENLAVVLQPNPYADFLKQASELNNIDQYCIVIRSDPGLDQRTYNRPLSNEVDVIVRI</sequence>
<organism evidence="1 2">
    <name type="scientific">Lithospermum erythrorhizon</name>
    <name type="common">Purple gromwell</name>
    <name type="synonym">Lithospermum officinale var. erythrorhizon</name>
    <dbReference type="NCBI Taxonomy" id="34254"/>
    <lineage>
        <taxon>Eukaryota</taxon>
        <taxon>Viridiplantae</taxon>
        <taxon>Streptophyta</taxon>
        <taxon>Embryophyta</taxon>
        <taxon>Tracheophyta</taxon>
        <taxon>Spermatophyta</taxon>
        <taxon>Magnoliopsida</taxon>
        <taxon>eudicotyledons</taxon>
        <taxon>Gunneridae</taxon>
        <taxon>Pentapetalae</taxon>
        <taxon>asterids</taxon>
        <taxon>lamiids</taxon>
        <taxon>Boraginales</taxon>
        <taxon>Boraginaceae</taxon>
        <taxon>Boraginoideae</taxon>
        <taxon>Lithospermeae</taxon>
        <taxon>Lithospermum</taxon>
    </lineage>
</organism>
<evidence type="ECO:0000313" key="2">
    <source>
        <dbReference type="Proteomes" id="UP001454036"/>
    </source>
</evidence>
<name>A0AAV3R6Z9_LITER</name>
<comment type="caution">
    <text evidence="1">The sequence shown here is derived from an EMBL/GenBank/DDBJ whole genome shotgun (WGS) entry which is preliminary data.</text>
</comment>
<protein>
    <submittedName>
        <fullName evidence="1">Uncharacterized protein</fullName>
    </submittedName>
</protein>
<keyword evidence="2" id="KW-1185">Reference proteome</keyword>
<dbReference type="EMBL" id="BAABME010041273">
    <property type="protein sequence ID" value="GAA0172154.1"/>
    <property type="molecule type" value="Genomic_DNA"/>
</dbReference>